<dbReference type="InterPro" id="IPR002123">
    <property type="entry name" value="Plipid/glycerol_acylTrfase"/>
</dbReference>
<sequence>MLRASVRGSVRRELAGVWLRGPLPGSGPGGGAVLAPNHNSWWDGYLLREVAWWAGADFRVLMTGRQLSRFPFLRRLGALYPAEVRPAIRAAQAGAWVAVFPEGMIRPAGALDTLQPGAAWIARQSGVPLVPVGIRVVMRGARKPEAYLRVGPAARPGELAQGIEAELRALDAELAASDPEQPLAGYLRVSGKPAQGGPDTRPDWASRLLTLVTGDR</sequence>
<dbReference type="AlphaFoldDB" id="A0A2K3V2G4"/>
<reference evidence="4 5" key="1">
    <citation type="submission" date="2018-01" db="EMBL/GenBank/DDBJ databases">
        <title>Deinococcus koreensis sp. nov., a radiation-resistant bacterium isolated from river water.</title>
        <authorList>
            <person name="Choi A."/>
        </authorList>
    </citation>
    <scope>NUCLEOTIDE SEQUENCE [LARGE SCALE GENOMIC DNA]</scope>
    <source>
        <strain evidence="4 5">SJW1-2</strain>
    </source>
</reference>
<dbReference type="EMBL" id="PPPD01000001">
    <property type="protein sequence ID" value="PNY82979.1"/>
    <property type="molecule type" value="Genomic_DNA"/>
</dbReference>
<dbReference type="SMART" id="SM00563">
    <property type="entry name" value="PlsC"/>
    <property type="match status" value="1"/>
</dbReference>
<proteinExistence type="predicted"/>
<evidence type="ECO:0000256" key="1">
    <source>
        <dbReference type="ARBA" id="ARBA00022679"/>
    </source>
</evidence>
<feature type="domain" description="Phospholipid/glycerol acyltransferase" evidence="3">
    <location>
        <begin position="32"/>
        <end position="137"/>
    </location>
</feature>
<keyword evidence="1 4" id="KW-0808">Transferase</keyword>
<organism evidence="4 5">
    <name type="scientific">Deinococcus koreensis</name>
    <dbReference type="NCBI Taxonomy" id="2054903"/>
    <lineage>
        <taxon>Bacteria</taxon>
        <taxon>Thermotogati</taxon>
        <taxon>Deinococcota</taxon>
        <taxon>Deinococci</taxon>
        <taxon>Deinococcales</taxon>
        <taxon>Deinococcaceae</taxon>
        <taxon>Deinococcus</taxon>
    </lineage>
</organism>
<dbReference type="PANTHER" id="PTHR10434">
    <property type="entry name" value="1-ACYL-SN-GLYCEROL-3-PHOSPHATE ACYLTRANSFERASE"/>
    <property type="match status" value="1"/>
</dbReference>
<gene>
    <name evidence="4" type="ORF">CVO96_09850</name>
</gene>
<comment type="caution">
    <text evidence="4">The sequence shown here is derived from an EMBL/GenBank/DDBJ whole genome shotgun (WGS) entry which is preliminary data.</text>
</comment>
<dbReference type="OrthoDB" id="152799at2"/>
<dbReference type="SUPFAM" id="SSF69593">
    <property type="entry name" value="Glycerol-3-phosphate (1)-acyltransferase"/>
    <property type="match status" value="1"/>
</dbReference>
<keyword evidence="2 4" id="KW-0012">Acyltransferase</keyword>
<protein>
    <submittedName>
        <fullName evidence="4">1-acyl-sn-glycerol-3-phosphate acyltransferase</fullName>
    </submittedName>
</protein>
<dbReference type="GO" id="GO:0006654">
    <property type="term" value="P:phosphatidic acid biosynthetic process"/>
    <property type="evidence" value="ECO:0007669"/>
    <property type="project" value="TreeGrafter"/>
</dbReference>
<evidence type="ECO:0000256" key="2">
    <source>
        <dbReference type="ARBA" id="ARBA00023315"/>
    </source>
</evidence>
<dbReference type="GO" id="GO:0003841">
    <property type="term" value="F:1-acylglycerol-3-phosphate O-acyltransferase activity"/>
    <property type="evidence" value="ECO:0007669"/>
    <property type="project" value="TreeGrafter"/>
</dbReference>
<accession>A0A2K3V2G4</accession>
<evidence type="ECO:0000259" key="3">
    <source>
        <dbReference type="SMART" id="SM00563"/>
    </source>
</evidence>
<evidence type="ECO:0000313" key="4">
    <source>
        <dbReference type="EMBL" id="PNY82979.1"/>
    </source>
</evidence>
<keyword evidence="5" id="KW-1185">Reference proteome</keyword>
<evidence type="ECO:0000313" key="5">
    <source>
        <dbReference type="Proteomes" id="UP000236379"/>
    </source>
</evidence>
<dbReference type="Pfam" id="PF01553">
    <property type="entry name" value="Acyltransferase"/>
    <property type="match status" value="1"/>
</dbReference>
<name>A0A2K3V2G4_9DEIO</name>
<dbReference type="Proteomes" id="UP000236379">
    <property type="component" value="Unassembled WGS sequence"/>
</dbReference>
<dbReference type="PANTHER" id="PTHR10434:SF9">
    <property type="entry name" value="PHOSPHOLIPID_GLYCEROL ACYLTRANSFERASE DOMAIN-CONTAINING PROTEIN"/>
    <property type="match status" value="1"/>
</dbReference>